<sequence length="119" mass="13314">MANILGEWPVKTHVPVPGLFMYPLIQAGHKVVIKDEHGQLYFEAYSSVNPTTPYFRIKVEYSGSTGAVQGKERYMPTGVEYSVTAYIKEFGDYAYILGYAQTHTTAEDSGGQWDGNRPK</sequence>
<keyword evidence="2" id="KW-1185">Reference proteome</keyword>
<proteinExistence type="predicted"/>
<gene>
    <name evidence="1" type="ORF">OD750_010760</name>
</gene>
<dbReference type="Proteomes" id="UP001139971">
    <property type="component" value="Unassembled WGS sequence"/>
</dbReference>
<name>A0A9X3YKR6_9GAMM</name>
<dbReference type="RefSeq" id="WP_263544714.1">
    <property type="nucleotide sequence ID" value="NZ_JAOVZO020000015.1"/>
</dbReference>
<evidence type="ECO:0000313" key="2">
    <source>
        <dbReference type="Proteomes" id="UP001139971"/>
    </source>
</evidence>
<evidence type="ECO:0000313" key="1">
    <source>
        <dbReference type="EMBL" id="MDC8013025.1"/>
    </source>
</evidence>
<reference evidence="1" key="1">
    <citation type="submission" date="2023-02" db="EMBL/GenBank/DDBJ databases">
        <title>Tahibacter soli sp. nov. isolated from soil.</title>
        <authorList>
            <person name="Baek J.H."/>
            <person name="Lee J.K."/>
            <person name="Choi D.G."/>
            <person name="Jeon C.O."/>
        </authorList>
    </citation>
    <scope>NUCLEOTIDE SEQUENCE</scope>
    <source>
        <strain evidence="1">BL</strain>
    </source>
</reference>
<dbReference type="EMBL" id="JAOVZO020000015">
    <property type="protein sequence ID" value="MDC8013025.1"/>
    <property type="molecule type" value="Genomic_DNA"/>
</dbReference>
<dbReference type="AlphaFoldDB" id="A0A9X3YKR6"/>
<protein>
    <submittedName>
        <fullName evidence="1">Uncharacterized protein</fullName>
    </submittedName>
</protein>
<accession>A0A9X3YKR6</accession>
<organism evidence="1 2">
    <name type="scientific">Tahibacter soli</name>
    <dbReference type="NCBI Taxonomy" id="2983605"/>
    <lineage>
        <taxon>Bacteria</taxon>
        <taxon>Pseudomonadati</taxon>
        <taxon>Pseudomonadota</taxon>
        <taxon>Gammaproteobacteria</taxon>
        <taxon>Lysobacterales</taxon>
        <taxon>Rhodanobacteraceae</taxon>
        <taxon>Tahibacter</taxon>
    </lineage>
</organism>
<comment type="caution">
    <text evidence="1">The sequence shown here is derived from an EMBL/GenBank/DDBJ whole genome shotgun (WGS) entry which is preliminary data.</text>
</comment>